<evidence type="ECO:0000313" key="3">
    <source>
        <dbReference type="Proteomes" id="UP000469890"/>
    </source>
</evidence>
<gene>
    <name evidence="2" type="ORF">FB192DRAFT_1280696</name>
</gene>
<dbReference type="EMBL" id="JAAECE010000004">
    <property type="protein sequence ID" value="KAF1801670.1"/>
    <property type="molecule type" value="Genomic_DNA"/>
</dbReference>
<feature type="transmembrane region" description="Helical" evidence="1">
    <location>
        <begin position="20"/>
        <end position="44"/>
    </location>
</feature>
<dbReference type="AlphaFoldDB" id="A0A8H4BGB7"/>
<name>A0A8H4BGB7_MUCCL</name>
<comment type="caution">
    <text evidence="2">The sequence shown here is derived from an EMBL/GenBank/DDBJ whole genome shotgun (WGS) entry which is preliminary data.</text>
</comment>
<keyword evidence="1" id="KW-0812">Transmembrane</keyword>
<organism evidence="2 3">
    <name type="scientific">Mucor circinelloides f. lusitanicus</name>
    <name type="common">Mucor racemosus var. lusitanicus</name>
    <dbReference type="NCBI Taxonomy" id="29924"/>
    <lineage>
        <taxon>Eukaryota</taxon>
        <taxon>Fungi</taxon>
        <taxon>Fungi incertae sedis</taxon>
        <taxon>Mucoromycota</taxon>
        <taxon>Mucoromycotina</taxon>
        <taxon>Mucoromycetes</taxon>
        <taxon>Mucorales</taxon>
        <taxon>Mucorineae</taxon>
        <taxon>Mucoraceae</taxon>
        <taxon>Mucor</taxon>
    </lineage>
</organism>
<accession>A0A8H4BGB7</accession>
<evidence type="ECO:0000256" key="1">
    <source>
        <dbReference type="SAM" id="Phobius"/>
    </source>
</evidence>
<sequence length="102" mass="12002">VHSSSGRYIPVFKWKNKTPIFRYLAYILSLLNSLISTKLLRLVLHLPRRERIFTSVYLDDLIIFGRSQRLTADHTKQAIGKFSQLAFTYRTTKFDLTPTRQI</sequence>
<keyword evidence="1" id="KW-0472">Membrane</keyword>
<feature type="non-terminal residue" evidence="2">
    <location>
        <position position="1"/>
    </location>
</feature>
<dbReference type="Proteomes" id="UP000469890">
    <property type="component" value="Unassembled WGS sequence"/>
</dbReference>
<proteinExistence type="predicted"/>
<keyword evidence="1" id="KW-1133">Transmembrane helix</keyword>
<evidence type="ECO:0000313" key="2">
    <source>
        <dbReference type="EMBL" id="KAF1801670.1"/>
    </source>
</evidence>
<evidence type="ECO:0008006" key="4">
    <source>
        <dbReference type="Google" id="ProtNLM"/>
    </source>
</evidence>
<reference evidence="2 3" key="1">
    <citation type="submission" date="2019-09" db="EMBL/GenBank/DDBJ databases">
        <authorList>
            <consortium name="DOE Joint Genome Institute"/>
            <person name="Mondo S.J."/>
            <person name="Navarro-Mendoza M.I."/>
            <person name="Perez-Arques C."/>
            <person name="Panchal S."/>
            <person name="Nicolas F.E."/>
            <person name="Ganguly P."/>
            <person name="Pangilinan J."/>
            <person name="Grigoriev I."/>
            <person name="Heitman J."/>
            <person name="Sanya K."/>
            <person name="Garre V."/>
        </authorList>
    </citation>
    <scope>NUCLEOTIDE SEQUENCE [LARGE SCALE GENOMIC DNA]</scope>
    <source>
        <strain evidence="2 3">MU402</strain>
    </source>
</reference>
<protein>
    <recommendedName>
        <fullName evidence="4">Reverse transcriptase domain-containing protein</fullName>
    </recommendedName>
</protein>